<gene>
    <name evidence="4" type="ORF">TRIVIDRAFT_132427</name>
</gene>
<dbReference type="SMART" id="SM00248">
    <property type="entry name" value="ANK"/>
    <property type="match status" value="4"/>
</dbReference>
<keyword evidence="5" id="KW-1185">Reference proteome</keyword>
<dbReference type="GeneID" id="25787561"/>
<evidence type="ECO:0000256" key="1">
    <source>
        <dbReference type="ARBA" id="ARBA00022737"/>
    </source>
</evidence>
<feature type="non-terminal residue" evidence="4">
    <location>
        <position position="918"/>
    </location>
</feature>
<dbReference type="AlphaFoldDB" id="G9MWZ9"/>
<feature type="non-terminal residue" evidence="4">
    <location>
        <position position="1"/>
    </location>
</feature>
<keyword evidence="2" id="KW-0040">ANK repeat</keyword>
<dbReference type="HOGENOM" id="CLU_000288_34_7_1"/>
<dbReference type="InterPro" id="IPR002110">
    <property type="entry name" value="Ankyrin_rpt"/>
</dbReference>
<evidence type="ECO:0000313" key="5">
    <source>
        <dbReference type="Proteomes" id="UP000007115"/>
    </source>
</evidence>
<protein>
    <submittedName>
        <fullName evidence="4">Ankyrin protein</fullName>
    </submittedName>
</protein>
<feature type="repeat" description="ANK" evidence="2">
    <location>
        <begin position="777"/>
        <end position="809"/>
    </location>
</feature>
<dbReference type="OMA" id="EWISPVP"/>
<evidence type="ECO:0000259" key="3">
    <source>
        <dbReference type="Pfam" id="PF24883"/>
    </source>
</evidence>
<dbReference type="InParanoid" id="G9MWZ9"/>
<dbReference type="InterPro" id="IPR056884">
    <property type="entry name" value="NPHP3-like_N"/>
</dbReference>
<reference evidence="4 5" key="1">
    <citation type="journal article" date="2011" name="Genome Biol.">
        <title>Comparative genome sequence analysis underscores mycoparasitism as the ancestral life style of Trichoderma.</title>
        <authorList>
            <person name="Kubicek C.P."/>
            <person name="Herrera-Estrella A."/>
            <person name="Seidl-Seiboth V."/>
            <person name="Martinez D.A."/>
            <person name="Druzhinina I.S."/>
            <person name="Thon M."/>
            <person name="Zeilinger S."/>
            <person name="Casas-Flores S."/>
            <person name="Horwitz B.A."/>
            <person name="Mukherjee P.K."/>
            <person name="Mukherjee M."/>
            <person name="Kredics L."/>
            <person name="Alcaraz L.D."/>
            <person name="Aerts A."/>
            <person name="Antal Z."/>
            <person name="Atanasova L."/>
            <person name="Cervantes-Badillo M.G."/>
            <person name="Challacombe J."/>
            <person name="Chertkov O."/>
            <person name="McCluskey K."/>
            <person name="Coulpier F."/>
            <person name="Deshpande N."/>
            <person name="von Doehren H."/>
            <person name="Ebbole D.J."/>
            <person name="Esquivel-Naranjo E.U."/>
            <person name="Fekete E."/>
            <person name="Flipphi M."/>
            <person name="Glaser F."/>
            <person name="Gomez-Rodriguez E.Y."/>
            <person name="Gruber S."/>
            <person name="Han C."/>
            <person name="Henrissat B."/>
            <person name="Hermosa R."/>
            <person name="Hernandez-Onate M."/>
            <person name="Karaffa L."/>
            <person name="Kosti I."/>
            <person name="Le Crom S."/>
            <person name="Lindquist E."/>
            <person name="Lucas S."/>
            <person name="Luebeck M."/>
            <person name="Luebeck P.S."/>
            <person name="Margeot A."/>
            <person name="Metz B."/>
            <person name="Misra M."/>
            <person name="Nevalainen H."/>
            <person name="Omann M."/>
            <person name="Packer N."/>
            <person name="Perrone G."/>
            <person name="Uresti-Rivera E.E."/>
            <person name="Salamov A."/>
            <person name="Schmoll M."/>
            <person name="Seiboth B."/>
            <person name="Shapiro H."/>
            <person name="Sukno S."/>
            <person name="Tamayo-Ramos J.A."/>
            <person name="Tisch D."/>
            <person name="Wiest A."/>
            <person name="Wilkinson H.H."/>
            <person name="Zhang M."/>
            <person name="Coutinho P.M."/>
            <person name="Kenerley C.M."/>
            <person name="Monte E."/>
            <person name="Baker S.E."/>
            <person name="Grigoriev I.V."/>
        </authorList>
    </citation>
    <scope>NUCLEOTIDE SEQUENCE [LARGE SCALE GENOMIC DNA]</scope>
    <source>
        <strain evidence="5">Gv29-8 / FGSC 10586</strain>
    </source>
</reference>
<evidence type="ECO:0000256" key="2">
    <source>
        <dbReference type="PROSITE-ProRule" id="PRU00023"/>
    </source>
</evidence>
<evidence type="ECO:0000313" key="4">
    <source>
        <dbReference type="EMBL" id="EHK20932.1"/>
    </source>
</evidence>
<dbReference type="Gene3D" id="3.40.50.300">
    <property type="entry name" value="P-loop containing nucleotide triphosphate hydrolases"/>
    <property type="match status" value="1"/>
</dbReference>
<dbReference type="PROSITE" id="PS50088">
    <property type="entry name" value="ANK_REPEAT"/>
    <property type="match status" value="1"/>
</dbReference>
<dbReference type="EMBL" id="ABDF02000076">
    <property type="protein sequence ID" value="EHK20932.1"/>
    <property type="molecule type" value="Genomic_DNA"/>
</dbReference>
<dbReference type="InterPro" id="IPR027417">
    <property type="entry name" value="P-loop_NTPase"/>
</dbReference>
<dbReference type="PANTHER" id="PTHR10039:SF15">
    <property type="entry name" value="NACHT DOMAIN-CONTAINING PROTEIN"/>
    <property type="match status" value="1"/>
</dbReference>
<comment type="caution">
    <text evidence="4">The sequence shown here is derived from an EMBL/GenBank/DDBJ whole genome shotgun (WGS) entry which is preliminary data.</text>
</comment>
<name>G9MWZ9_HYPVG</name>
<dbReference type="VEuPathDB" id="FungiDB:TRIVIDRAFT_132427"/>
<dbReference type="STRING" id="413071.G9MWZ9"/>
<dbReference type="Proteomes" id="UP000007115">
    <property type="component" value="Unassembled WGS sequence"/>
</dbReference>
<keyword evidence="1" id="KW-0677">Repeat</keyword>
<proteinExistence type="predicted"/>
<feature type="domain" description="Nephrocystin 3-like N-terminal" evidence="3">
    <location>
        <begin position="216"/>
        <end position="386"/>
    </location>
</feature>
<dbReference type="SUPFAM" id="SSF52540">
    <property type="entry name" value="P-loop containing nucleoside triphosphate hydrolases"/>
    <property type="match status" value="1"/>
</dbReference>
<organism evidence="4 5">
    <name type="scientific">Hypocrea virens (strain Gv29-8 / FGSC 10586)</name>
    <name type="common">Gliocladium virens</name>
    <name type="synonym">Trichoderma virens</name>
    <dbReference type="NCBI Taxonomy" id="413071"/>
    <lineage>
        <taxon>Eukaryota</taxon>
        <taxon>Fungi</taxon>
        <taxon>Dikarya</taxon>
        <taxon>Ascomycota</taxon>
        <taxon>Pezizomycotina</taxon>
        <taxon>Sordariomycetes</taxon>
        <taxon>Hypocreomycetidae</taxon>
        <taxon>Hypocreales</taxon>
        <taxon>Hypocreaceae</taxon>
        <taxon>Trichoderma</taxon>
    </lineage>
</organism>
<dbReference type="OrthoDB" id="7464126at2759"/>
<dbReference type="SUPFAM" id="SSF48403">
    <property type="entry name" value="Ankyrin repeat"/>
    <property type="match status" value="1"/>
</dbReference>
<accession>G9MWZ9</accession>
<dbReference type="eggNOG" id="KOG4177">
    <property type="taxonomic scope" value="Eukaryota"/>
</dbReference>
<dbReference type="Pfam" id="PF12796">
    <property type="entry name" value="Ank_2"/>
    <property type="match status" value="1"/>
</dbReference>
<dbReference type="RefSeq" id="XP_013955128.1">
    <property type="nucleotide sequence ID" value="XM_014099653.1"/>
</dbReference>
<dbReference type="Pfam" id="PF24883">
    <property type="entry name" value="NPHP3_N"/>
    <property type="match status" value="1"/>
</dbReference>
<dbReference type="Gene3D" id="1.25.40.20">
    <property type="entry name" value="Ankyrin repeat-containing domain"/>
    <property type="match status" value="1"/>
</dbReference>
<sequence length="918" mass="103445">DSEIMWRDYANRVVTWVTAIGDISINFAPAPSSAVWSAVKVLLKANVSQCEDLTAIFGCAEKVLRLIRHGNVYEEVYLSDGSYNTATQNLQDALVDLYKALMELLAHAFTRLNEGQGKQFLRALVSGGEGAKLVSALAEQESKVSMAAQGCGAVASQEHQKLLKNLDEPLRSVEDAVKKLLEKIEDGALEQALEYISDIPIGEHQQEKREARTPTTCEWLLNHSRFIEWERSSHSSTLWLQGNVGAGKSFLTSKVIDHLPATRQQQVEDDEGFAYFYCSRSDPVRRQTKFILRSYISQLARVPNHPTMIEKKVHTLYLKARKEKRGFSTAECETALLELINFYSRTILILDALDECEMDTREALARIFCSLVGRGKGTVKVFIASRKEADIEEYLGLQRLVEITTADNKDDIEKYIEEEVTKIGGAWRSVSVDVKEQVKKTIGEKSDGMFRWAYLQWQQLKTLRTNERIRERLGKLPESLTEAYDEIYSKNEEKDVLERVVKWVLCARKPLTSKLLLTAIRLESNLRSFALSNPLGESNIQSLNLSDPIDESTLESICSHLVVLDTQLKVWKFPHASVAEYFENQHKSWIDKAPEDVAILLVSSLIDCYSKWTLPESDDEIEEFFKMTPDLENHLDPRHPLQLYARRYWLQHLQNTPNQSQEATGLSEILKCFLGANGPQKSSSRQYQAWCRHMSLTYDLVHDHHRDIRPSEKSIFGICILGLHKLLKGWWDKDINVSQVNSRRLDLLAIAARYGHDELCSELISRGSDINKKLDGGEGSALMEAIHGRQIQTVKLLLDKGADPNLIGSADPNITCPRCMFGCALEAAAYQDKFNSAELLIKCGANVNLATERNWCGSLLARAAYWGSLKCAKLFVTKGAEVNAHLSGDYGSVLAAAILGYIPSVEMVKYLIEEAEAD</sequence>
<dbReference type="InterPro" id="IPR036770">
    <property type="entry name" value="Ankyrin_rpt-contain_sf"/>
</dbReference>
<dbReference type="PANTHER" id="PTHR10039">
    <property type="entry name" value="AMELOGENIN"/>
    <property type="match status" value="1"/>
</dbReference>